<dbReference type="Proteomes" id="UP001153620">
    <property type="component" value="Chromosome 2"/>
</dbReference>
<organism evidence="2 3">
    <name type="scientific">Chironomus riparius</name>
    <dbReference type="NCBI Taxonomy" id="315576"/>
    <lineage>
        <taxon>Eukaryota</taxon>
        <taxon>Metazoa</taxon>
        <taxon>Ecdysozoa</taxon>
        <taxon>Arthropoda</taxon>
        <taxon>Hexapoda</taxon>
        <taxon>Insecta</taxon>
        <taxon>Pterygota</taxon>
        <taxon>Neoptera</taxon>
        <taxon>Endopterygota</taxon>
        <taxon>Diptera</taxon>
        <taxon>Nematocera</taxon>
        <taxon>Chironomoidea</taxon>
        <taxon>Chironomidae</taxon>
        <taxon>Chironominae</taxon>
        <taxon>Chironomus</taxon>
    </lineage>
</organism>
<dbReference type="AlphaFoldDB" id="A0A9N9WU32"/>
<dbReference type="InterPro" id="IPR036865">
    <property type="entry name" value="CRAL-TRIO_dom_sf"/>
</dbReference>
<dbReference type="EMBL" id="OU895878">
    <property type="protein sequence ID" value="CAG9806018.1"/>
    <property type="molecule type" value="Genomic_DNA"/>
</dbReference>
<reference evidence="2" key="1">
    <citation type="submission" date="2022-01" db="EMBL/GenBank/DDBJ databases">
        <authorList>
            <person name="King R."/>
        </authorList>
    </citation>
    <scope>NUCLEOTIDE SEQUENCE</scope>
</reference>
<dbReference type="OrthoDB" id="6682367at2759"/>
<accession>A0A9N9WU32</accession>
<dbReference type="CDD" id="cd00170">
    <property type="entry name" value="SEC14"/>
    <property type="match status" value="1"/>
</dbReference>
<keyword evidence="3" id="KW-1185">Reference proteome</keyword>
<name>A0A9N9WU32_9DIPT</name>
<evidence type="ECO:0000259" key="1">
    <source>
        <dbReference type="PROSITE" id="PS50191"/>
    </source>
</evidence>
<dbReference type="PRINTS" id="PR00180">
    <property type="entry name" value="CRETINALDHBP"/>
</dbReference>
<dbReference type="PANTHER" id="PTHR10174">
    <property type="entry name" value="ALPHA-TOCOPHEROL TRANSFER PROTEIN-RELATED"/>
    <property type="match status" value="1"/>
</dbReference>
<dbReference type="SUPFAM" id="SSF52087">
    <property type="entry name" value="CRAL/TRIO domain"/>
    <property type="match status" value="1"/>
</dbReference>
<dbReference type="PANTHER" id="PTHR10174:SF222">
    <property type="entry name" value="GH10083P-RELATED"/>
    <property type="match status" value="1"/>
</dbReference>
<dbReference type="GO" id="GO:0016020">
    <property type="term" value="C:membrane"/>
    <property type="evidence" value="ECO:0007669"/>
    <property type="project" value="TreeGrafter"/>
</dbReference>
<protein>
    <recommendedName>
        <fullName evidence="1">CRAL-TRIO domain-containing protein</fullName>
    </recommendedName>
</protein>
<gene>
    <name evidence="2" type="ORF">CHIRRI_LOCUS8883</name>
</gene>
<dbReference type="PROSITE" id="PS50191">
    <property type="entry name" value="CRAL_TRIO"/>
    <property type="match status" value="1"/>
</dbReference>
<dbReference type="InterPro" id="IPR001251">
    <property type="entry name" value="CRAL-TRIO_dom"/>
</dbReference>
<feature type="domain" description="CRAL-TRIO" evidence="1">
    <location>
        <begin position="20"/>
        <end position="187"/>
    </location>
</feature>
<dbReference type="Gene3D" id="3.40.525.10">
    <property type="entry name" value="CRAL-TRIO lipid binding domain"/>
    <property type="match status" value="1"/>
</dbReference>
<evidence type="ECO:0000313" key="2">
    <source>
        <dbReference type="EMBL" id="CAG9806018.1"/>
    </source>
</evidence>
<dbReference type="Pfam" id="PF00650">
    <property type="entry name" value="CRAL_TRIO"/>
    <property type="match status" value="1"/>
</dbReference>
<reference evidence="2" key="2">
    <citation type="submission" date="2022-10" db="EMBL/GenBank/DDBJ databases">
        <authorList>
            <consortium name="ENA_rothamsted_submissions"/>
            <consortium name="culmorum"/>
            <person name="King R."/>
        </authorList>
    </citation>
    <scope>NUCLEOTIDE SEQUENCE</scope>
</reference>
<proteinExistence type="predicted"/>
<dbReference type="GO" id="GO:1902936">
    <property type="term" value="F:phosphatidylinositol bisphosphate binding"/>
    <property type="evidence" value="ECO:0007669"/>
    <property type="project" value="TreeGrafter"/>
</dbReference>
<sequence>MEIRKTYSNIFHNRDTTDARVHKVLQHVEMALLPKLSPDNCRIIVTRLIDFNPDGIVFEDVLGVTSMLSDANLITSDDVTKNYLADGEILIYDSNGVTPKHLSKLGFSLMRGFFRYMIEAHPMRIKQIHIINVSSLLDKIIMLIKPFIGSKVMNIMQFHAPGSETLFDFIPREILPVELNGNDESIEICNKNWIKRTEDCREYLLNDDIWTLKEPDDSENMSFEDSFAYMGFC</sequence>
<evidence type="ECO:0000313" key="3">
    <source>
        <dbReference type="Proteomes" id="UP001153620"/>
    </source>
</evidence>